<dbReference type="InterPro" id="IPR000601">
    <property type="entry name" value="PKD_dom"/>
</dbReference>
<dbReference type="InterPro" id="IPR028994">
    <property type="entry name" value="Integrin_alpha_N"/>
</dbReference>
<proteinExistence type="predicted"/>
<reference evidence="2 3" key="1">
    <citation type="submission" date="2023-05" db="EMBL/GenBank/DDBJ databases">
        <title>Pseudoalteromonas ardens sp. nov., Pseudoalteromonas obscura sp. nov., and Pseudoalteromonas umbrosa sp. nov., isolated from the coral Montipora capitata.</title>
        <authorList>
            <person name="Thomas E.M."/>
            <person name="Smith E.M."/>
            <person name="Papke E."/>
            <person name="Shlafstein M.D."/>
            <person name="Oline D.K."/>
            <person name="Videau P."/>
            <person name="Saw J.H."/>
            <person name="Strangman W.K."/>
            <person name="Ushijima B."/>
        </authorList>
    </citation>
    <scope>NUCLEOTIDE SEQUENCE [LARGE SCALE GENOMIC DNA]</scope>
    <source>
        <strain evidence="2 3">P94</strain>
    </source>
</reference>
<feature type="domain" description="PKD" evidence="1">
    <location>
        <begin position="360"/>
        <end position="412"/>
    </location>
</feature>
<keyword evidence="3" id="KW-1185">Reference proteome</keyword>
<protein>
    <submittedName>
        <fullName evidence="2">PKD domain-containing protein</fullName>
    </submittedName>
</protein>
<dbReference type="Proteomes" id="UP001231915">
    <property type="component" value="Unassembled WGS sequence"/>
</dbReference>
<dbReference type="CDD" id="cd00146">
    <property type="entry name" value="PKD"/>
    <property type="match status" value="1"/>
</dbReference>
<name>A0ABT7EGD6_9GAMM</name>
<organism evidence="2 3">
    <name type="scientific">Pseudoalteromonas obscura</name>
    <dbReference type="NCBI Taxonomy" id="3048491"/>
    <lineage>
        <taxon>Bacteria</taxon>
        <taxon>Pseudomonadati</taxon>
        <taxon>Pseudomonadota</taxon>
        <taxon>Gammaproteobacteria</taxon>
        <taxon>Alteromonadales</taxon>
        <taxon>Pseudoalteromonadaceae</taxon>
        <taxon>Pseudoalteromonas</taxon>
    </lineage>
</organism>
<gene>
    <name evidence="2" type="ORF">QNM18_03355</name>
</gene>
<evidence type="ECO:0000313" key="2">
    <source>
        <dbReference type="EMBL" id="MDK2594107.1"/>
    </source>
</evidence>
<dbReference type="SUPFAM" id="SSF69318">
    <property type="entry name" value="Integrin alpha N-terminal domain"/>
    <property type="match status" value="1"/>
</dbReference>
<dbReference type="PROSITE" id="PS50093">
    <property type="entry name" value="PKD"/>
    <property type="match status" value="1"/>
</dbReference>
<dbReference type="Gene3D" id="2.60.40.10">
    <property type="entry name" value="Immunoglobulins"/>
    <property type="match status" value="1"/>
</dbReference>
<dbReference type="EMBL" id="JASJUT010000001">
    <property type="protein sequence ID" value="MDK2594107.1"/>
    <property type="molecule type" value="Genomic_DNA"/>
</dbReference>
<dbReference type="SUPFAM" id="SSF49299">
    <property type="entry name" value="PKD domain"/>
    <property type="match status" value="1"/>
</dbReference>
<evidence type="ECO:0000313" key="3">
    <source>
        <dbReference type="Proteomes" id="UP001231915"/>
    </source>
</evidence>
<dbReference type="RefSeq" id="WP_284136342.1">
    <property type="nucleotide sequence ID" value="NZ_JASJUT010000001.1"/>
</dbReference>
<dbReference type="PROSITE" id="PS51257">
    <property type="entry name" value="PROKAR_LIPOPROTEIN"/>
    <property type="match status" value="1"/>
</dbReference>
<evidence type="ECO:0000259" key="1">
    <source>
        <dbReference type="PROSITE" id="PS50093"/>
    </source>
</evidence>
<accession>A0ABT7EGD6</accession>
<dbReference type="InterPro" id="IPR013783">
    <property type="entry name" value="Ig-like_fold"/>
</dbReference>
<dbReference type="InterPro" id="IPR035986">
    <property type="entry name" value="PKD_dom_sf"/>
</dbReference>
<sequence length="1249" mass="139460">MSCSSKIPITLGIFIALLMVGCGGGGDGGESSATSEFGFQDNLGTPSKDGKLKLEANYGGSLEVAKINTKNFAMVAHEAVYWNDIKNFILYDDARGFSIGHPKFFKYYNRDYMLPESQNCESGSIELPTIDADNLKSSYIVRINNCKIGPLISNGTLKMHVIKTIRGTPKKIASEFSPTFSVQDVESDATYTVTGYIVQSMEESLLEASFVFGQAGKTRAWVDEKFTASGETYNHIYLPDYGKVILSTTDNGRAYPALISGDAEISFKNSYNNYLILSLLNSGSSLYGPFDQEHVNSSYEPFTTGMLKIPFEHFSPSSLSEDTGPNVPAIQVPNVVSPNELHTMKVTELKATDYDLSQLKWTIADELGEVFSEGEQWQHEYTFESSGVYTVTLNATDSFGNTATASEQVYVTGAKRGLLSLEADISVNRDLTEGELFSAQLNVENLDKYIIKLTSGPKSMTLSASGGIAWDGQLDESYHFADTVHYSIEVIDEEQNKSITVLGEVAIPTNTKVSSVFHFTGDNPTDNRFWPVGADKAAQLLPFSDDYKNGIYWLTLQDGQLKVDTNLLSRSSKGSVLDVNFSNDTQSMVYLYANELGTSAEYESFQSSGDVNHIFEVTTPSYRSAPRLIDLNGDGTLEVANMIDNNRIEIFDATYVRSEYQLPSDLTFFTGQSWKACDLDGDGNQELVFSATNPTLNEVKLVLSSYKDNALTDFEVHQQGYYQWNRGTVDNTLFIDQDNNGVCEGLLTLGENESGEQYLSWYGYEEGGLIKKEQLDTSEFGSLYHDAFAIADDSNGTSGILFQSDNGLTLVGYDQIKQGFIANTYNYVAGLEVTPNINNSTIIGQSDIDGDGARELILKHFVSSQDAISSTLLKHGYISNGSIDSYYIAASLTDNKIEPKYISNLSTRYPYTSTDDRYHIGSRVIPLNDGGLMINVYGHTDIIDERSTLKNRHFPLGYGNDMVMRSDGSYYQKADSEYILYDVNRVEQKRISIPYSGYEGGYVLAAYDGLELVRQPEMMGSQRRHFLINEHAGQIKKLEYVKHVSPHPEFSKNGLIYVYLHSPHWTHSTDAEAVSKVDNGYRFSQSGVYKVTKDDIELVHSWQEKVFSIYQEDILDVYWANNDDDPEFELIHHVIKTSEYGSVEQYSSYAFVADQNGDNLKYFQTSRYIAQRIAEEVLSNGMCIDNACRDTIRMGTRYSSNKAELAGYDKVTGYKLWSRTFSMNETEGRLAYFDDKQIYIWANGLHVIK</sequence>
<comment type="caution">
    <text evidence="2">The sequence shown here is derived from an EMBL/GenBank/DDBJ whole genome shotgun (WGS) entry which is preliminary data.</text>
</comment>